<dbReference type="SUPFAM" id="SSF49785">
    <property type="entry name" value="Galactose-binding domain-like"/>
    <property type="match status" value="3"/>
</dbReference>
<evidence type="ECO:0000313" key="4">
    <source>
        <dbReference type="EMBL" id="BDD02055.1"/>
    </source>
</evidence>
<geneLocation type="plasmid" evidence="4 5">
    <name>pPP5</name>
</geneLocation>
<keyword evidence="4" id="KW-0614">Plasmid</keyword>
<feature type="domain" description="CBM6" evidence="3">
    <location>
        <begin position="711"/>
        <end position="830"/>
    </location>
</feature>
<dbReference type="Gene3D" id="2.60.40.1080">
    <property type="match status" value="1"/>
</dbReference>
<evidence type="ECO:0000256" key="1">
    <source>
        <dbReference type="ARBA" id="ARBA00022729"/>
    </source>
</evidence>
<name>A0ABM7VM58_9BACT</name>
<organism evidence="4 5">
    <name type="scientific">Persicobacter psychrovividus</name>
    <dbReference type="NCBI Taxonomy" id="387638"/>
    <lineage>
        <taxon>Bacteria</taxon>
        <taxon>Pseudomonadati</taxon>
        <taxon>Bacteroidota</taxon>
        <taxon>Cytophagia</taxon>
        <taxon>Cytophagales</taxon>
        <taxon>Persicobacteraceae</taxon>
        <taxon>Persicobacter</taxon>
    </lineage>
</organism>
<dbReference type="SUPFAM" id="SSF49373">
    <property type="entry name" value="Invasin/intimin cell-adhesion fragments"/>
    <property type="match status" value="1"/>
</dbReference>
<dbReference type="Gene3D" id="2.60.40.10">
    <property type="entry name" value="Immunoglobulins"/>
    <property type="match status" value="1"/>
</dbReference>
<keyword evidence="5" id="KW-1185">Reference proteome</keyword>
<evidence type="ECO:0000256" key="2">
    <source>
        <dbReference type="SAM" id="SignalP"/>
    </source>
</evidence>
<evidence type="ECO:0000259" key="3">
    <source>
        <dbReference type="PROSITE" id="PS51175"/>
    </source>
</evidence>
<reference evidence="4 5" key="1">
    <citation type="submission" date="2021-12" db="EMBL/GenBank/DDBJ databases">
        <title>Genome sequencing of bacteria with rrn-lacking chromosome and rrn-plasmid.</title>
        <authorList>
            <person name="Anda M."/>
            <person name="Iwasaki W."/>
        </authorList>
    </citation>
    <scope>NUCLEOTIDE SEQUENCE [LARGE SCALE GENOMIC DNA]</scope>
    <source>
        <strain evidence="4 5">NBRC 101262</strain>
        <plasmid evidence="4 5">pPP5</plasmid>
    </source>
</reference>
<dbReference type="EMBL" id="AP025297">
    <property type="protein sequence ID" value="BDD02055.1"/>
    <property type="molecule type" value="Genomic_DNA"/>
</dbReference>
<dbReference type="Pfam" id="PF03422">
    <property type="entry name" value="CBM_6"/>
    <property type="match status" value="3"/>
</dbReference>
<dbReference type="InterPro" id="IPR006584">
    <property type="entry name" value="Cellulose-bd_IV"/>
</dbReference>
<gene>
    <name evidence="4" type="ORF">PEPS_43350</name>
</gene>
<feature type="signal peptide" evidence="2">
    <location>
        <begin position="1"/>
        <end position="34"/>
    </location>
</feature>
<evidence type="ECO:0000313" key="5">
    <source>
        <dbReference type="Proteomes" id="UP001354989"/>
    </source>
</evidence>
<dbReference type="InterPro" id="IPR008964">
    <property type="entry name" value="Invasin/intimin_cell_adhesion"/>
</dbReference>
<dbReference type="InterPro" id="IPR026444">
    <property type="entry name" value="Secre_tail"/>
</dbReference>
<dbReference type="Gene3D" id="2.60.120.260">
    <property type="entry name" value="Galactose-binding domain-like"/>
    <property type="match status" value="3"/>
</dbReference>
<dbReference type="InterPro" id="IPR005084">
    <property type="entry name" value="CBM6"/>
</dbReference>
<dbReference type="Proteomes" id="UP001354989">
    <property type="component" value="Plasmid pPP5"/>
</dbReference>
<feature type="domain" description="CBM6" evidence="3">
    <location>
        <begin position="952"/>
        <end position="1077"/>
    </location>
</feature>
<dbReference type="PROSITE" id="PS51175">
    <property type="entry name" value="CBM6"/>
    <property type="match status" value="3"/>
</dbReference>
<dbReference type="InterPro" id="IPR008979">
    <property type="entry name" value="Galactose-bd-like_sf"/>
</dbReference>
<keyword evidence="1 2" id="KW-0732">Signal</keyword>
<sequence>MKINRYKTYRCCRKRILQLLHLIVCSFVLSTSFAQVEVNSLAELLPYLSQDNVDVKLRAGIYDITVDNITNGEFTDYTTISGKKAFVLFLFSGNNSTYDFSGVTVNVATGVFNAYDGAYSDFFEVQTTGNNNIIKNLTLVDVGSVDDYPKNGACNIVMDGANNRIEGFHTTVKGSFPYGYGDAFGKGGSYTIKHYKHSACLIRGESNHLKDCSFTHRSYGHCVFMQAANNPKIEGCYIEGEVRKTDDMLAEEGTGSPADLIDFYTDWGYRLPAGYMLSTGEAGIRAYNAGATIIDGVEYSRGTSNVTVLDCTVKYMRTGVTIAHATGTKYVEGVTAIGCENGFSLGSGDVVDCYADCAYGPVYASTYESDRSYNAEITIIPAVDPYYNGSGSVAYIGGSQHKIVLKGENANLDEDLKIKIGGDKNNIRLLYGNLPHQNDFVGTNFEIINQTNYPIFLSDKSSKVTGKSAGMVTDLGEENTIEYEAVSTLTIEAEECSQSSGLTKVEANDNSEGYLTDVNADDWAEYQVNIPYAGSYLINYLIASDQDENQFSLLLEDRELTNEIFSRTAASDSWSSVQSSESFFLEKGVQTLKLLAQSDGWQINKMNLMLECAKVEIIPFAEKFNDIGKSLGKTQATEIIVFPGNTLKLSPEPSMGGSWSWNGPNGFVADTRIVELPDMVTEMSGDYKVTYTNDCGQKSMMTFTIQVNSSILIEAEDFSNANEGSKVEQTTDDHGEKQVVIEAEDAWIEYEVEVPIAAIYDIDVRWWSELEHMDFLLSIDEVSQGQFSFPATNQWTTSTIDHPIYLTEGTHKIRLLSKTKGWKLNWLSLMGKTFVNPCQLPFHDNGFEIKNKEVSWSTGVYDITCADQVNVYVTFEEVGETAEGDHLDVYYRLDEQAPIKITAEAGAGALAAIVKGVSGQTIELIIEGKSGSDHHYFQLAKVSIVRTTDPFAKIEAEHFDDADGVKIGACGDVGGGQNLGSIFPGNWSMYSGLDLTGVKSIDLRVASVYNDAYVEIHLDAPEGKLIGTGLANNTEGWQVYETISTPIEEVIGVHDVYLVYKTISSRNVVNINWFQFSDEEVTDSKNDQSINFESFNSPVLITDNDFVLQATSTSGLKVTFQSSDENVAVIEGEVVKIKGIGETTITAAQEGDLFYHPAAVVSQKLVINKLETIIDFTPIEVKKMGDSVFKPWVTTNSTSEIRLFSSDDNVAKVTDGRIHIEGVGEAIISAYCEENETYTAAKEDRLLIVEARVLNSELLALVESIYPNPVLGNLNIELNTPDKAFVEIIDIQGNKVHEEWISAKSSQIDVHHLNKGIYFLRLSTDTNITESYKLIFDTH</sequence>
<feature type="domain" description="CBM6" evidence="3">
    <location>
        <begin position="489"/>
        <end position="611"/>
    </location>
</feature>
<dbReference type="SUPFAM" id="SSF51126">
    <property type="entry name" value="Pectin lyase-like"/>
    <property type="match status" value="1"/>
</dbReference>
<feature type="chain" id="PRO_5047394309" description="CBM6 domain-containing protein" evidence="2">
    <location>
        <begin position="35"/>
        <end position="1339"/>
    </location>
</feature>
<dbReference type="NCBIfam" id="TIGR04183">
    <property type="entry name" value="Por_Secre_tail"/>
    <property type="match status" value="1"/>
</dbReference>
<dbReference type="InterPro" id="IPR013783">
    <property type="entry name" value="Ig-like_fold"/>
</dbReference>
<dbReference type="SMART" id="SM00606">
    <property type="entry name" value="CBD_IV"/>
    <property type="match status" value="2"/>
</dbReference>
<dbReference type="CDD" id="cd04084">
    <property type="entry name" value="CBM6_xylanase-like"/>
    <property type="match status" value="1"/>
</dbReference>
<dbReference type="Pfam" id="PF18962">
    <property type="entry name" value="Por_Secre_tail"/>
    <property type="match status" value="1"/>
</dbReference>
<protein>
    <recommendedName>
        <fullName evidence="3">CBM6 domain-containing protein</fullName>
    </recommendedName>
</protein>
<accession>A0ABM7VM58</accession>
<dbReference type="InterPro" id="IPR011050">
    <property type="entry name" value="Pectin_lyase_fold/virulence"/>
</dbReference>
<proteinExistence type="predicted"/>